<dbReference type="PATRIC" id="fig|656366.3.peg.91"/>
<accession>A0A0M5M168</accession>
<dbReference type="OrthoDB" id="4337860at2"/>
<proteinExistence type="predicted"/>
<organism evidence="1 2">
    <name type="scientific">Arthrobacter alpinus</name>
    <dbReference type="NCBI Taxonomy" id="656366"/>
    <lineage>
        <taxon>Bacteria</taxon>
        <taxon>Bacillati</taxon>
        <taxon>Actinomycetota</taxon>
        <taxon>Actinomycetes</taxon>
        <taxon>Micrococcales</taxon>
        <taxon>Micrococcaceae</taxon>
        <taxon>Arthrobacter</taxon>
    </lineage>
</organism>
<dbReference type="AlphaFoldDB" id="A0A0M5M168"/>
<gene>
    <name evidence="1" type="ORF">AOC05_00450</name>
</gene>
<dbReference type="KEGG" id="aaq:AOC05_00450"/>
<protein>
    <submittedName>
        <fullName evidence="1">Uncharacterized protein</fullName>
    </submittedName>
</protein>
<dbReference type="RefSeq" id="WP_062004718.1">
    <property type="nucleotide sequence ID" value="NZ_CP012677.1"/>
</dbReference>
<evidence type="ECO:0000313" key="2">
    <source>
        <dbReference type="Proteomes" id="UP000062833"/>
    </source>
</evidence>
<sequence>MTIVTIVTSQDTHVINVDTHANPGTAAMLALATGPVVDIATFTARLPSIARPTGWIGRRYSAGQV</sequence>
<name>A0A0M5M168_9MICC</name>
<keyword evidence="2" id="KW-1185">Reference proteome</keyword>
<dbReference type="Proteomes" id="UP000062833">
    <property type="component" value="Chromosome"/>
</dbReference>
<dbReference type="EMBL" id="CP012677">
    <property type="protein sequence ID" value="ALE91187.1"/>
    <property type="molecule type" value="Genomic_DNA"/>
</dbReference>
<evidence type="ECO:0000313" key="1">
    <source>
        <dbReference type="EMBL" id="ALE91187.1"/>
    </source>
</evidence>
<reference evidence="2" key="1">
    <citation type="submission" date="2015-09" db="EMBL/GenBank/DDBJ databases">
        <title>Complete genome of Arthrobacter alpinus strain R3.8.</title>
        <authorList>
            <person name="See-Too W.S."/>
            <person name="Chan K.G."/>
        </authorList>
    </citation>
    <scope>NUCLEOTIDE SEQUENCE [LARGE SCALE GENOMIC DNA]</scope>
    <source>
        <strain evidence="2">R3.8</strain>
    </source>
</reference>